<evidence type="ECO:0000313" key="2">
    <source>
        <dbReference type="EMBL" id="CAA9570785.1"/>
    </source>
</evidence>
<name>A0A6J4VBE6_9BACT</name>
<evidence type="ECO:0000256" key="1">
    <source>
        <dbReference type="SAM" id="MobiDB-lite"/>
    </source>
</evidence>
<reference evidence="2" key="1">
    <citation type="submission" date="2020-02" db="EMBL/GenBank/DDBJ databases">
        <authorList>
            <person name="Meier V. D."/>
        </authorList>
    </citation>
    <scope>NUCLEOTIDE SEQUENCE</scope>
    <source>
        <strain evidence="2">AVDCRST_MAG19</strain>
    </source>
</reference>
<sequence length="93" mass="10559">MRRAARPAPLQRPRRRLQPAADRDADAHRRVDSRPRRHLSHARVAREVPLFLKMTDERADACGRRTPGTARAVRPPRRFRLGPLFVAADPPGG</sequence>
<dbReference type="AlphaFoldDB" id="A0A6J4VBE6"/>
<accession>A0A6J4VBE6</accession>
<feature type="compositionally biased region" description="Low complexity" evidence="1">
    <location>
        <begin position="1"/>
        <end position="11"/>
    </location>
</feature>
<feature type="region of interest" description="Disordered" evidence="1">
    <location>
        <begin position="1"/>
        <end position="40"/>
    </location>
</feature>
<protein>
    <submittedName>
        <fullName evidence="2">Uncharacterized protein</fullName>
    </submittedName>
</protein>
<organism evidence="2">
    <name type="scientific">uncultured Thermomicrobiales bacterium</name>
    <dbReference type="NCBI Taxonomy" id="1645740"/>
    <lineage>
        <taxon>Bacteria</taxon>
        <taxon>Pseudomonadati</taxon>
        <taxon>Thermomicrobiota</taxon>
        <taxon>Thermomicrobia</taxon>
        <taxon>Thermomicrobiales</taxon>
        <taxon>environmental samples</taxon>
    </lineage>
</organism>
<gene>
    <name evidence="2" type="ORF">AVDCRST_MAG19-2758</name>
</gene>
<proteinExistence type="predicted"/>
<feature type="compositionally biased region" description="Basic and acidic residues" evidence="1">
    <location>
        <begin position="21"/>
        <end position="34"/>
    </location>
</feature>
<dbReference type="EMBL" id="CADCWL010000136">
    <property type="protein sequence ID" value="CAA9570785.1"/>
    <property type="molecule type" value="Genomic_DNA"/>
</dbReference>